<keyword evidence="2" id="KW-1015">Disulfide bond</keyword>
<evidence type="ECO:0000256" key="1">
    <source>
        <dbReference type="PIRSR" id="PIRSR637460-1"/>
    </source>
</evidence>
<evidence type="ECO:0000256" key="3">
    <source>
        <dbReference type="SAM" id="MobiDB-lite"/>
    </source>
</evidence>
<dbReference type="GO" id="GO:0019433">
    <property type="term" value="P:triglyceride catabolic process"/>
    <property type="evidence" value="ECO:0007669"/>
    <property type="project" value="TreeGrafter"/>
</dbReference>
<feature type="compositionally biased region" description="Low complexity" evidence="3">
    <location>
        <begin position="355"/>
        <end position="376"/>
    </location>
</feature>
<dbReference type="InterPro" id="IPR013830">
    <property type="entry name" value="SGNH_hydro"/>
</dbReference>
<keyword evidence="4" id="KW-1133">Transmembrane helix</keyword>
<dbReference type="SUPFAM" id="SSF52266">
    <property type="entry name" value="SGNH hydrolase"/>
    <property type="match status" value="1"/>
</dbReference>
<dbReference type="PANTHER" id="PTHR37981">
    <property type="entry name" value="LIPASE 2"/>
    <property type="match status" value="1"/>
</dbReference>
<gene>
    <name evidence="6" type="ORF">B7R22_05745</name>
</gene>
<feature type="active site" evidence="1">
    <location>
        <position position="317"/>
    </location>
</feature>
<feature type="region of interest" description="Disordered" evidence="3">
    <location>
        <begin position="347"/>
        <end position="376"/>
    </location>
</feature>
<dbReference type="InterPro" id="IPR036514">
    <property type="entry name" value="SGNH_hydro_sf"/>
</dbReference>
<dbReference type="GO" id="GO:0004806">
    <property type="term" value="F:triacylglycerol lipase activity"/>
    <property type="evidence" value="ECO:0007669"/>
    <property type="project" value="TreeGrafter"/>
</dbReference>
<dbReference type="AlphaFoldDB" id="A0A3E0W292"/>
<dbReference type="InterPro" id="IPR037460">
    <property type="entry name" value="SEST-like"/>
</dbReference>
<evidence type="ECO:0000313" key="7">
    <source>
        <dbReference type="Proteomes" id="UP000256541"/>
    </source>
</evidence>
<feature type="transmembrane region" description="Helical" evidence="4">
    <location>
        <begin position="391"/>
        <end position="416"/>
    </location>
</feature>
<dbReference type="OrthoDB" id="5503950at2"/>
<proteinExistence type="predicted"/>
<feature type="disulfide bond" evidence="2">
    <location>
        <begin position="80"/>
        <end position="104"/>
    </location>
</feature>
<comment type="caution">
    <text evidence="6">The sequence shown here is derived from an EMBL/GenBank/DDBJ whole genome shotgun (WGS) entry which is preliminary data.</text>
</comment>
<accession>A0A3E0W292</accession>
<sequence length="423" mass="42103">MSSALTRRESRPPRGDGLRRWVALAAVLTVAGIAPVALAGSASAADVALPTAGLKYVAIGDSYSSGLGIGTVNPDVPSDCGQSLDNFPHQLAANLGLDLTDVTCSGAQAENLTTVPQPVNGSTVPVQTAALDASTDVVTITVGGNGLKFTTVAAACAAATANGPLVGPGLGALTSCQQIPGIAALPSRIPLLGQVIGATYAAVRAAAPNAKIFVLGYPSIAPDAADLPAGGSCFSPVTQPGGFPFTDADTPFLHTIEQTLDDTVQTQAEAAGFTYVPTFAESRGHSACAPAAESYVNGVFVDFTVPTSPVIDEKSLHPNANGVGFMAQLAETAVAKAFPVVAPQPTATPTPTVTPEPSVSPVAPDPSTTAAAPVPAADAGNGSSALAATGVFAPMLIAVGVFAFLAVLAGAGMMVARRRLQRG</sequence>
<evidence type="ECO:0000256" key="4">
    <source>
        <dbReference type="SAM" id="Phobius"/>
    </source>
</evidence>
<dbReference type="EMBL" id="NBXB01000017">
    <property type="protein sequence ID" value="RFA15899.1"/>
    <property type="molecule type" value="Genomic_DNA"/>
</dbReference>
<feature type="disulfide bond" evidence="2">
    <location>
        <begin position="233"/>
        <end position="288"/>
    </location>
</feature>
<dbReference type="CDD" id="cd01823">
    <property type="entry name" value="SEST_like"/>
    <property type="match status" value="1"/>
</dbReference>
<dbReference type="Pfam" id="PF13472">
    <property type="entry name" value="Lipase_GDSL_2"/>
    <property type="match status" value="1"/>
</dbReference>
<keyword evidence="4" id="KW-0812">Transmembrane</keyword>
<dbReference type="RefSeq" id="WP_116410829.1">
    <property type="nucleotide sequence ID" value="NZ_NBXB01000017.1"/>
</dbReference>
<dbReference type="PANTHER" id="PTHR37981:SF1">
    <property type="entry name" value="SGNH HYDROLASE-TYPE ESTERASE DOMAIN-CONTAINING PROTEIN"/>
    <property type="match status" value="1"/>
</dbReference>
<dbReference type="Gene3D" id="3.40.50.1110">
    <property type="entry name" value="SGNH hydrolase"/>
    <property type="match status" value="1"/>
</dbReference>
<organism evidence="6 7">
    <name type="scientific">Subtercola boreus</name>
    <dbReference type="NCBI Taxonomy" id="120213"/>
    <lineage>
        <taxon>Bacteria</taxon>
        <taxon>Bacillati</taxon>
        <taxon>Actinomycetota</taxon>
        <taxon>Actinomycetes</taxon>
        <taxon>Micrococcales</taxon>
        <taxon>Microbacteriaceae</taxon>
        <taxon>Subtercola</taxon>
    </lineage>
</organism>
<reference evidence="6 7" key="1">
    <citation type="submission" date="2017-04" db="EMBL/GenBank/DDBJ databases">
        <title>Comparative genome analysis of Subtercola boreus.</title>
        <authorList>
            <person name="Cho Y.-J."/>
            <person name="Cho A."/>
            <person name="Kim O.-S."/>
            <person name="Lee J.-I."/>
        </authorList>
    </citation>
    <scope>NUCLEOTIDE SEQUENCE [LARGE SCALE GENOMIC DNA]</scope>
    <source>
        <strain evidence="6 7">P27479</strain>
    </source>
</reference>
<feature type="disulfide bond" evidence="2">
    <location>
        <begin position="156"/>
        <end position="176"/>
    </location>
</feature>
<feature type="domain" description="SGNH hydrolase-type esterase" evidence="5">
    <location>
        <begin position="58"/>
        <end position="322"/>
    </location>
</feature>
<name>A0A3E0W292_9MICO</name>
<dbReference type="Proteomes" id="UP000256541">
    <property type="component" value="Unassembled WGS sequence"/>
</dbReference>
<evidence type="ECO:0000259" key="5">
    <source>
        <dbReference type="Pfam" id="PF13472"/>
    </source>
</evidence>
<evidence type="ECO:0000313" key="6">
    <source>
        <dbReference type="EMBL" id="RFA15899.1"/>
    </source>
</evidence>
<protein>
    <recommendedName>
        <fullName evidence="5">SGNH hydrolase-type esterase domain-containing protein</fullName>
    </recommendedName>
</protein>
<keyword evidence="4" id="KW-0472">Membrane</keyword>
<feature type="active site" description="Nucleophile" evidence="1">
    <location>
        <position position="62"/>
    </location>
</feature>
<evidence type="ECO:0000256" key="2">
    <source>
        <dbReference type="PIRSR" id="PIRSR637460-2"/>
    </source>
</evidence>